<evidence type="ECO:0000256" key="1">
    <source>
        <dbReference type="SAM" id="Phobius"/>
    </source>
</evidence>
<gene>
    <name evidence="2" type="ORF">GCM10010531_38990</name>
</gene>
<keyword evidence="3" id="KW-1185">Reference proteome</keyword>
<keyword evidence="1" id="KW-0472">Membrane</keyword>
<proteinExistence type="predicted"/>
<keyword evidence="1" id="KW-0812">Transmembrane</keyword>
<name>A0ABP6PJK1_9ACTN</name>
<reference evidence="3" key="1">
    <citation type="journal article" date="2019" name="Int. J. Syst. Evol. Microbiol.">
        <title>The Global Catalogue of Microorganisms (GCM) 10K type strain sequencing project: providing services to taxonomists for standard genome sequencing and annotation.</title>
        <authorList>
            <consortium name="The Broad Institute Genomics Platform"/>
            <consortium name="The Broad Institute Genome Sequencing Center for Infectious Disease"/>
            <person name="Wu L."/>
            <person name="Ma J."/>
        </authorList>
    </citation>
    <scope>NUCLEOTIDE SEQUENCE [LARGE SCALE GENOMIC DNA]</scope>
    <source>
        <strain evidence="3">JCM 15614</strain>
    </source>
</reference>
<evidence type="ECO:0000313" key="3">
    <source>
        <dbReference type="Proteomes" id="UP001499924"/>
    </source>
</evidence>
<feature type="transmembrane region" description="Helical" evidence="1">
    <location>
        <begin position="240"/>
        <end position="260"/>
    </location>
</feature>
<protein>
    <submittedName>
        <fullName evidence="2">Uncharacterized protein</fullName>
    </submittedName>
</protein>
<feature type="transmembrane region" description="Helical" evidence="1">
    <location>
        <begin position="184"/>
        <end position="202"/>
    </location>
</feature>
<feature type="transmembrane region" description="Helical" evidence="1">
    <location>
        <begin position="272"/>
        <end position="293"/>
    </location>
</feature>
<feature type="transmembrane region" description="Helical" evidence="1">
    <location>
        <begin position="12"/>
        <end position="34"/>
    </location>
</feature>
<feature type="transmembrane region" description="Helical" evidence="1">
    <location>
        <begin position="354"/>
        <end position="374"/>
    </location>
</feature>
<sequence length="454" mass="49035">MLSLAGRLTQSAWAVIVGLAVIGAYAALLGVGMARWSYDIWGALVVGPILALASWPLLAFALRHEEDRWIRRIVVVALAGKIVGALARWAVALVLYDGVADASRYDRQGAVIADQIHSGQFAVDLGVPLLGTGFLILITGIVYAVIGPTLLGGYLVFAWLGFWGLYAFYRAFRIAMPGANHRRYAVLVFFLPSLIFWPSGLGKEAWMTFGLGMATLGAAKLITGTGGAVVPFALGLLGTAMVRPHMTALVFVAAIAGFLLRRDMHRTPLTPVFRAITLAMLAVVGVLVARQAASFFDVEDVSAQSVTTVLNETAEDTARGGSAFQGEPVNSPLDMPLAAVTVLFRPFPWEIDNMQGLVTAAEGTFLLVLALMSWGRLRNLWKFRAGRAYAVLCLVYLLLFVFAFSTFNNFGLLARQRSLVYPFLLALLCLPIAADLRRMVADLRSAPRRGATLS</sequence>
<feature type="transmembrane region" description="Helical" evidence="1">
    <location>
        <begin position="125"/>
        <end position="146"/>
    </location>
</feature>
<evidence type="ECO:0000313" key="2">
    <source>
        <dbReference type="EMBL" id="GAA3181006.1"/>
    </source>
</evidence>
<keyword evidence="1" id="KW-1133">Transmembrane helix</keyword>
<feature type="transmembrane region" description="Helical" evidence="1">
    <location>
        <begin position="419"/>
        <end position="436"/>
    </location>
</feature>
<dbReference type="RefSeq" id="WP_344690722.1">
    <property type="nucleotide sequence ID" value="NZ_BAAAVV010000013.1"/>
</dbReference>
<comment type="caution">
    <text evidence="2">The sequence shown here is derived from an EMBL/GenBank/DDBJ whole genome shotgun (WGS) entry which is preliminary data.</text>
</comment>
<dbReference type="Proteomes" id="UP001499924">
    <property type="component" value="Unassembled WGS sequence"/>
</dbReference>
<accession>A0ABP6PJK1</accession>
<feature type="transmembrane region" description="Helical" evidence="1">
    <location>
        <begin position="386"/>
        <end position="407"/>
    </location>
</feature>
<feature type="transmembrane region" description="Helical" evidence="1">
    <location>
        <begin position="40"/>
        <end position="61"/>
    </location>
</feature>
<organism evidence="2 3">
    <name type="scientific">Blastococcus jejuensis</name>
    <dbReference type="NCBI Taxonomy" id="351224"/>
    <lineage>
        <taxon>Bacteria</taxon>
        <taxon>Bacillati</taxon>
        <taxon>Actinomycetota</taxon>
        <taxon>Actinomycetes</taxon>
        <taxon>Geodermatophilales</taxon>
        <taxon>Geodermatophilaceae</taxon>
        <taxon>Blastococcus</taxon>
    </lineage>
</organism>
<feature type="transmembrane region" description="Helical" evidence="1">
    <location>
        <begin position="153"/>
        <end position="172"/>
    </location>
</feature>
<dbReference type="EMBL" id="BAAAVV010000013">
    <property type="protein sequence ID" value="GAA3181006.1"/>
    <property type="molecule type" value="Genomic_DNA"/>
</dbReference>
<feature type="transmembrane region" description="Helical" evidence="1">
    <location>
        <begin position="209"/>
        <end position="234"/>
    </location>
</feature>
<feature type="transmembrane region" description="Helical" evidence="1">
    <location>
        <begin position="73"/>
        <end position="96"/>
    </location>
</feature>